<organism evidence="2">
    <name type="scientific">Salmonella enterica</name>
    <name type="common">Salmonella choleraesuis</name>
    <dbReference type="NCBI Taxonomy" id="28901"/>
    <lineage>
        <taxon>Bacteria</taxon>
        <taxon>Pseudomonadati</taxon>
        <taxon>Pseudomonadota</taxon>
        <taxon>Gammaproteobacteria</taxon>
        <taxon>Enterobacterales</taxon>
        <taxon>Enterobacteriaceae</taxon>
        <taxon>Salmonella</taxon>
    </lineage>
</organism>
<evidence type="ECO:0000313" key="4">
    <source>
        <dbReference type="EMBL" id="ECZ8068576.1"/>
    </source>
</evidence>
<dbReference type="SUPFAM" id="SSF53474">
    <property type="entry name" value="alpha/beta-Hydrolases"/>
    <property type="match status" value="1"/>
</dbReference>
<evidence type="ECO:0000313" key="3">
    <source>
        <dbReference type="EMBL" id="EBN8301732.1"/>
    </source>
</evidence>
<dbReference type="InterPro" id="IPR029058">
    <property type="entry name" value="AB_hydrolase_fold"/>
</dbReference>
<dbReference type="Gene3D" id="3.40.50.1820">
    <property type="entry name" value="alpha/beta hydrolase"/>
    <property type="match status" value="1"/>
</dbReference>
<evidence type="ECO:0000259" key="1">
    <source>
        <dbReference type="Pfam" id="PF01738"/>
    </source>
</evidence>
<comment type="caution">
    <text evidence="2">The sequence shown here is derived from an EMBL/GenBank/DDBJ whole genome shotgun (WGS) entry which is preliminary data.</text>
</comment>
<sequence length="232" mass="26125">MQPVPFVSRTHYDKKHCVFVPGISGASNASSLSIRNRRAAIILHEIYGINAHIQRAGHEWMTRGFDVYTPSLFPHHTPFRYEQQEEAYHHFSENIGFDSAVVTTLLNDLRVQYETLIVVGYSVGATLAWLSAASGLCDGVICYYGSRIRQYTHLAPRCPTLVIIARYEPAFDPLAMRQALEKLPRVRCKMYDARHGFCDADSATFDAALSHQVMDLVTTFIRDLISANTSPD</sequence>
<protein>
    <submittedName>
        <fullName evidence="2">Dienelactone hydrolase family protein</fullName>
    </submittedName>
</protein>
<dbReference type="PANTHER" id="PTHR46623:SF6">
    <property type="entry name" value="ALPHA_BETA-HYDROLASES SUPERFAMILY PROTEIN"/>
    <property type="match status" value="1"/>
</dbReference>
<accession>A0A5T6MWL3</accession>
<gene>
    <name evidence="3" type="ORF">D1D77_19335</name>
    <name evidence="2" type="ORF">D1E52_11195</name>
    <name evidence="4" type="ORF">NE17_14805</name>
</gene>
<keyword evidence="2" id="KW-0378">Hydrolase</keyword>
<proteinExistence type="predicted"/>
<evidence type="ECO:0000313" key="2">
    <source>
        <dbReference type="EMBL" id="EBM5891871.1"/>
    </source>
</evidence>
<dbReference type="Pfam" id="PF01738">
    <property type="entry name" value="DLH"/>
    <property type="match status" value="1"/>
</dbReference>
<dbReference type="PANTHER" id="PTHR46623">
    <property type="entry name" value="CARBOXYMETHYLENEBUTENOLIDASE-RELATED"/>
    <property type="match status" value="1"/>
</dbReference>
<dbReference type="EMBL" id="AALHWI010000009">
    <property type="protein sequence ID" value="ECZ8068576.1"/>
    <property type="molecule type" value="Genomic_DNA"/>
</dbReference>
<feature type="domain" description="Dienelactone hydrolase" evidence="1">
    <location>
        <begin position="38"/>
        <end position="222"/>
    </location>
</feature>
<reference evidence="2" key="1">
    <citation type="submission" date="2018-08" db="EMBL/GenBank/DDBJ databases">
        <authorList>
            <consortium name="PulseNet: The National Subtyping Network for Foodborne Disease Surveillance"/>
            <person name="Tarr C.L."/>
            <person name="Trees E."/>
            <person name="Katz L.S."/>
            <person name="Carleton-Romer H.A."/>
            <person name="Stroika S."/>
            <person name="Kucerova Z."/>
            <person name="Roache K.F."/>
            <person name="Sabol A.L."/>
            <person name="Besser J."/>
            <person name="Gerner-Smidt P."/>
        </authorList>
    </citation>
    <scope>NUCLEOTIDE SEQUENCE</scope>
    <source>
        <strain evidence="4">2013K-0359</strain>
        <strain evidence="2">PNUSAS049162</strain>
        <strain evidence="3">PNUSAS050161</strain>
    </source>
</reference>
<dbReference type="GO" id="GO:0016787">
    <property type="term" value="F:hydrolase activity"/>
    <property type="evidence" value="ECO:0007669"/>
    <property type="project" value="UniProtKB-KW"/>
</dbReference>
<dbReference type="EMBL" id="AAGDBY010000007">
    <property type="protein sequence ID" value="EBM5891871.1"/>
    <property type="molecule type" value="Genomic_DNA"/>
</dbReference>
<dbReference type="AlphaFoldDB" id="A0A5T6MWL3"/>
<dbReference type="InterPro" id="IPR051049">
    <property type="entry name" value="Dienelactone_hydrolase-like"/>
</dbReference>
<dbReference type="InterPro" id="IPR002925">
    <property type="entry name" value="Dienelactn_hydro"/>
</dbReference>
<name>A0A5T6MWL3_SALER</name>
<dbReference type="EMBL" id="AAGGXD010000045">
    <property type="protein sequence ID" value="EBN8301732.1"/>
    <property type="molecule type" value="Genomic_DNA"/>
</dbReference>